<feature type="domain" description="Glycine zipper-like" evidence="2">
    <location>
        <begin position="94"/>
        <end position="143"/>
    </location>
</feature>
<evidence type="ECO:0000256" key="1">
    <source>
        <dbReference type="SAM" id="Phobius"/>
    </source>
</evidence>
<feature type="transmembrane region" description="Helical" evidence="1">
    <location>
        <begin position="101"/>
        <end position="122"/>
    </location>
</feature>
<dbReference type="Proteomes" id="UP000622860">
    <property type="component" value="Unassembled WGS sequence"/>
</dbReference>
<sequence>MESQRVDKLKTILEEIGNTADKQVVTKLEIEMCNRFIQRLSSFSSDCEVCYQHFITLENHIIQLKDKLDQLAENDFNYQKQTLATISSHLQKKHNLVSSGYYLSIYMSLGTSLGVVFGLLIFDNIGMGLPLGMGIGVAIGAGLDADAKKKGKTL</sequence>
<proteinExistence type="predicted"/>
<gene>
    <name evidence="3" type="ORF">GCM10011398_28250</name>
</gene>
<organism evidence="3 4">
    <name type="scientific">Virgibacillus oceani</name>
    <dbReference type="NCBI Taxonomy" id="1479511"/>
    <lineage>
        <taxon>Bacteria</taxon>
        <taxon>Bacillati</taxon>
        <taxon>Bacillota</taxon>
        <taxon>Bacilli</taxon>
        <taxon>Bacillales</taxon>
        <taxon>Bacillaceae</taxon>
        <taxon>Virgibacillus</taxon>
    </lineage>
</organism>
<keyword evidence="1" id="KW-1133">Transmembrane helix</keyword>
<dbReference type="InterPro" id="IPR058598">
    <property type="entry name" value="Gly_zipper-like_dom"/>
</dbReference>
<feature type="transmembrane region" description="Helical" evidence="1">
    <location>
        <begin position="128"/>
        <end position="145"/>
    </location>
</feature>
<keyword evidence="1" id="KW-0472">Membrane</keyword>
<reference evidence="3" key="2">
    <citation type="submission" date="2020-09" db="EMBL/GenBank/DDBJ databases">
        <authorList>
            <person name="Sun Q."/>
            <person name="Zhou Y."/>
        </authorList>
    </citation>
    <scope>NUCLEOTIDE SEQUENCE</scope>
    <source>
        <strain evidence="3">CGMCC 1.12754</strain>
    </source>
</reference>
<protein>
    <recommendedName>
        <fullName evidence="2">Glycine zipper-like domain-containing protein</fullName>
    </recommendedName>
</protein>
<keyword evidence="4" id="KW-1185">Reference proteome</keyword>
<reference evidence="3" key="1">
    <citation type="journal article" date="2014" name="Int. J. Syst. Evol. Microbiol.">
        <title>Complete genome sequence of Corynebacterium casei LMG S-19264T (=DSM 44701T), isolated from a smear-ripened cheese.</title>
        <authorList>
            <consortium name="US DOE Joint Genome Institute (JGI-PGF)"/>
            <person name="Walter F."/>
            <person name="Albersmeier A."/>
            <person name="Kalinowski J."/>
            <person name="Ruckert C."/>
        </authorList>
    </citation>
    <scope>NUCLEOTIDE SEQUENCE</scope>
    <source>
        <strain evidence="3">CGMCC 1.12754</strain>
    </source>
</reference>
<evidence type="ECO:0000313" key="4">
    <source>
        <dbReference type="Proteomes" id="UP000622860"/>
    </source>
</evidence>
<comment type="caution">
    <text evidence="3">The sequence shown here is derived from an EMBL/GenBank/DDBJ whole genome shotgun (WGS) entry which is preliminary data.</text>
</comment>
<evidence type="ECO:0000313" key="3">
    <source>
        <dbReference type="EMBL" id="GGG81194.1"/>
    </source>
</evidence>
<dbReference type="RefSeq" id="WP_229683204.1">
    <property type="nucleotide sequence ID" value="NZ_BMFR01000013.1"/>
</dbReference>
<name>A0A917HK20_9BACI</name>
<dbReference type="EMBL" id="BMFR01000013">
    <property type="protein sequence ID" value="GGG81194.1"/>
    <property type="molecule type" value="Genomic_DNA"/>
</dbReference>
<accession>A0A917HK20</accession>
<evidence type="ECO:0000259" key="2">
    <source>
        <dbReference type="Pfam" id="PF26273"/>
    </source>
</evidence>
<dbReference type="Pfam" id="PF26273">
    <property type="entry name" value="Gly_zipper"/>
    <property type="match status" value="1"/>
</dbReference>
<dbReference type="AlphaFoldDB" id="A0A917HK20"/>
<keyword evidence="1" id="KW-0812">Transmembrane</keyword>